<evidence type="ECO:0000313" key="1">
    <source>
        <dbReference type="EMBL" id="JAV79870.1"/>
    </source>
</evidence>
<dbReference type="AlphaFoldDB" id="A0A1Y1M5I9"/>
<protein>
    <recommendedName>
        <fullName evidence="2">Glomulin</fullName>
    </recommendedName>
</protein>
<accession>A0A1Y1M5I9</accession>
<name>A0A1Y1M5I9_PHOPY</name>
<dbReference type="Pfam" id="PF08568">
    <property type="entry name" value="Kinetochor_Ybp2"/>
    <property type="match status" value="1"/>
</dbReference>
<dbReference type="PANTHER" id="PTHR15430">
    <property type="entry name" value="GLOMULIN"/>
    <property type="match status" value="1"/>
</dbReference>
<dbReference type="PANTHER" id="PTHR15430:SF1">
    <property type="entry name" value="GLOMULIN"/>
    <property type="match status" value="1"/>
</dbReference>
<dbReference type="EMBL" id="GEZM01042417">
    <property type="protein sequence ID" value="JAV79871.1"/>
    <property type="molecule type" value="Transcribed_RNA"/>
</dbReference>
<evidence type="ECO:0008006" key="2">
    <source>
        <dbReference type="Google" id="ProtNLM"/>
    </source>
</evidence>
<dbReference type="EMBL" id="GEZM01042418">
    <property type="protein sequence ID" value="JAV79870.1"/>
    <property type="molecule type" value="Transcribed_RNA"/>
</dbReference>
<dbReference type="InterPro" id="IPR019516">
    <property type="entry name" value="Glomulin/ALF4"/>
</dbReference>
<proteinExistence type="predicted"/>
<sequence length="520" mass="59765">MERNNSLTTIRKYLTNCDVNGVVNAIKESYIIVDDIFPIIVSQLNNCVKVDNLQVFQCSEVALKTIAELYDPEDILLLIIEDIKSAVDDTAFLTLTFVLLILLRRLPKKRLCSLGWGLNAVSYYYSNVTVLDDCLKSDVDRITSLCSALCSFYKGVVDNLSTSYEETFITLKFAMQLLGKPLAFLDFASECAARQVSGEVVALLFEIDCDIFSLLHLDPLYDIGEIDILALATLFYLVLAERIMLDKMPQVYSNVYMFQQSVHLITHLLKYEEFTLLHGLSLLQSVVNRLVGCILSSYLLDSKYHSEFCKALTDVIVYNQDKCIRQRALKLYRRYIFLFDSRGRYLLMYNLMKILHHSGIIGYTITQCKDMVAETLNKTELSPYFSGYNLICLLRQFCFLQNYEEAHLLDKSEQILAFLNLLRFLAIRDKENVTGIYNYFKLLHEQFLDPLKKGVTLSRELQKVKIQHPSIMDPEVAVTVEGKHLPNLSQDEKLKSLELSIVTFDMIDNLLSHLYEIINL</sequence>
<organism evidence="1">
    <name type="scientific">Photinus pyralis</name>
    <name type="common">Common eastern firefly</name>
    <name type="synonym">Lampyris pyralis</name>
    <dbReference type="NCBI Taxonomy" id="7054"/>
    <lineage>
        <taxon>Eukaryota</taxon>
        <taxon>Metazoa</taxon>
        <taxon>Ecdysozoa</taxon>
        <taxon>Arthropoda</taxon>
        <taxon>Hexapoda</taxon>
        <taxon>Insecta</taxon>
        <taxon>Pterygota</taxon>
        <taxon>Neoptera</taxon>
        <taxon>Endopterygota</taxon>
        <taxon>Coleoptera</taxon>
        <taxon>Polyphaga</taxon>
        <taxon>Elateriformia</taxon>
        <taxon>Elateroidea</taxon>
        <taxon>Lampyridae</taxon>
        <taxon>Lampyrinae</taxon>
        <taxon>Photinus</taxon>
    </lineage>
</organism>
<reference evidence="1" key="1">
    <citation type="journal article" date="2016" name="Sci. Rep.">
        <title>Molecular characterization of firefly nuptial gifts: a multi-omics approach sheds light on postcopulatory sexual selection.</title>
        <authorList>
            <person name="Al-Wathiqui N."/>
            <person name="Fallon T.R."/>
            <person name="South A."/>
            <person name="Weng J.K."/>
            <person name="Lewis S.M."/>
        </authorList>
    </citation>
    <scope>NUCLEOTIDE SEQUENCE</scope>
</reference>
<dbReference type="GO" id="GO:0005737">
    <property type="term" value="C:cytoplasm"/>
    <property type="evidence" value="ECO:0007669"/>
    <property type="project" value="TreeGrafter"/>
</dbReference>
<dbReference type="GO" id="GO:0055105">
    <property type="term" value="F:ubiquitin-protein transferase inhibitor activity"/>
    <property type="evidence" value="ECO:0007669"/>
    <property type="project" value="TreeGrafter"/>
</dbReference>
<dbReference type="InterPro" id="IPR013877">
    <property type="entry name" value="YAP-bd/ALF4/Glomulin"/>
</dbReference>